<accession>A0A433UZK5</accession>
<dbReference type="RefSeq" id="WP_158632960.1">
    <property type="nucleotide sequence ID" value="NZ_RSCL01000027.1"/>
</dbReference>
<dbReference type="OrthoDB" id="9810670at2"/>
<feature type="domain" description="Peptidoglycan binding-like" evidence="2">
    <location>
        <begin position="98"/>
        <end position="162"/>
    </location>
</feature>
<dbReference type="InterPro" id="IPR036365">
    <property type="entry name" value="PGBD-like_sf"/>
</dbReference>
<evidence type="ECO:0000313" key="4">
    <source>
        <dbReference type="Proteomes" id="UP000271624"/>
    </source>
</evidence>
<organism evidence="3 4">
    <name type="scientific">Dulcicalothrix desertica PCC 7102</name>
    <dbReference type="NCBI Taxonomy" id="232991"/>
    <lineage>
        <taxon>Bacteria</taxon>
        <taxon>Bacillati</taxon>
        <taxon>Cyanobacteriota</taxon>
        <taxon>Cyanophyceae</taxon>
        <taxon>Nostocales</taxon>
        <taxon>Calotrichaceae</taxon>
        <taxon>Dulcicalothrix</taxon>
    </lineage>
</organism>
<keyword evidence="1" id="KW-0175">Coiled coil</keyword>
<dbReference type="Proteomes" id="UP000271624">
    <property type="component" value="Unassembled WGS sequence"/>
</dbReference>
<keyword evidence="4" id="KW-1185">Reference proteome</keyword>
<proteinExistence type="predicted"/>
<dbReference type="Pfam" id="PF01471">
    <property type="entry name" value="PG_binding_1"/>
    <property type="match status" value="1"/>
</dbReference>
<comment type="caution">
    <text evidence="3">The sequence shown here is derived from an EMBL/GenBank/DDBJ whole genome shotgun (WGS) entry which is preliminary data.</text>
</comment>
<dbReference type="InterPro" id="IPR036366">
    <property type="entry name" value="PGBDSf"/>
</dbReference>
<dbReference type="Gene3D" id="1.10.101.10">
    <property type="entry name" value="PGBD-like superfamily/PGBD"/>
    <property type="match status" value="1"/>
</dbReference>
<evidence type="ECO:0000313" key="3">
    <source>
        <dbReference type="EMBL" id="RUS99250.1"/>
    </source>
</evidence>
<feature type="coiled-coil region" evidence="1">
    <location>
        <begin position="8"/>
        <end position="42"/>
    </location>
</feature>
<dbReference type="EMBL" id="RSCL01000027">
    <property type="protein sequence ID" value="RUS99250.1"/>
    <property type="molecule type" value="Genomic_DNA"/>
</dbReference>
<dbReference type="SUPFAM" id="SSF47090">
    <property type="entry name" value="PGBD-like"/>
    <property type="match status" value="1"/>
</dbReference>
<sequence>MPALSTPIQNLITNARFTVAEMVELERRIKAGQTNRQEAEVIATRYADTIEPGVGSWLNKLLKSLGSNVTVAQPIANLASDTDLLNGNISLPDSGRKHPSVRNIQRALIALASRTSKLNYMLREFGADGDYGDETIKAVRAFQQGNALLVDGKVGAKTAKAIDAALRKTDVPGITGASPKDLVNAAIELSTGEVAKFYGVPQPWINIDPRHNVPTNRPFDFLKDRWKCNLFGGNVLRKGGYEPPYYRDNTNDNKGEYPNANQWFRWTDKYAAANNNPVRFLLIDEIKPTSLTEAQLSTRLQQLFAKIQPGDFLLVDHQGSGVQDGGHTRVATKNNFASSRTISFAQASFESSLIREESIEALMSEEAIWLMRPNTKM</sequence>
<gene>
    <name evidence="3" type="ORF">DSM106972_079520</name>
</gene>
<reference evidence="3" key="2">
    <citation type="journal article" date="2019" name="Genome Biol. Evol.">
        <title>Day and night: Metabolic profiles and evolutionary relationships of six axenic non-marine cyanobacteria.</title>
        <authorList>
            <person name="Will S.E."/>
            <person name="Henke P."/>
            <person name="Boedeker C."/>
            <person name="Huang S."/>
            <person name="Brinkmann H."/>
            <person name="Rohde M."/>
            <person name="Jarek M."/>
            <person name="Friedl T."/>
            <person name="Seufert S."/>
            <person name="Schumacher M."/>
            <person name="Overmann J."/>
            <person name="Neumann-Schaal M."/>
            <person name="Petersen J."/>
        </authorList>
    </citation>
    <scope>NUCLEOTIDE SEQUENCE [LARGE SCALE GENOMIC DNA]</scope>
    <source>
        <strain evidence="3">PCC 7102</strain>
    </source>
</reference>
<name>A0A433UZK5_9CYAN</name>
<reference evidence="3" key="1">
    <citation type="submission" date="2018-12" db="EMBL/GenBank/DDBJ databases">
        <authorList>
            <person name="Will S."/>
            <person name="Neumann-Schaal M."/>
            <person name="Henke P."/>
        </authorList>
    </citation>
    <scope>NUCLEOTIDE SEQUENCE</scope>
    <source>
        <strain evidence="3">PCC 7102</strain>
    </source>
</reference>
<evidence type="ECO:0000259" key="2">
    <source>
        <dbReference type="Pfam" id="PF01471"/>
    </source>
</evidence>
<evidence type="ECO:0000256" key="1">
    <source>
        <dbReference type="SAM" id="Coils"/>
    </source>
</evidence>
<dbReference type="AlphaFoldDB" id="A0A433UZK5"/>
<protein>
    <recommendedName>
        <fullName evidence="2">Peptidoglycan binding-like domain-containing protein</fullName>
    </recommendedName>
</protein>
<dbReference type="InterPro" id="IPR002477">
    <property type="entry name" value="Peptidoglycan-bd-like"/>
</dbReference>